<feature type="domain" description="Carbamoyl phosphate synthase ATP-binding" evidence="2">
    <location>
        <begin position="159"/>
        <end position="217"/>
    </location>
</feature>
<evidence type="ECO:0000313" key="4">
    <source>
        <dbReference type="Proteomes" id="UP000076532"/>
    </source>
</evidence>
<dbReference type="PANTHER" id="PTHR45007">
    <property type="entry name" value="CARBOXYLASE, PUTATIVE (AFU_ORTHOLOGUE AFUA_5G07570)-RELATED"/>
    <property type="match status" value="1"/>
</dbReference>
<dbReference type="EMBL" id="KV417723">
    <property type="protein sequence ID" value="KZP08367.1"/>
    <property type="molecule type" value="Genomic_DNA"/>
</dbReference>
<dbReference type="SUPFAM" id="SSF56059">
    <property type="entry name" value="Glutathione synthetase ATP-binding domain-like"/>
    <property type="match status" value="1"/>
</dbReference>
<name>A0A165XAP9_9AGAM</name>
<dbReference type="GO" id="GO:0005524">
    <property type="term" value="F:ATP binding"/>
    <property type="evidence" value="ECO:0007669"/>
    <property type="project" value="InterPro"/>
</dbReference>
<dbReference type="InterPro" id="IPR005479">
    <property type="entry name" value="CPAse_ATP-bd"/>
</dbReference>
<dbReference type="Pfam" id="PF02786">
    <property type="entry name" value="CPSase_L_D2"/>
    <property type="match status" value="1"/>
</dbReference>
<evidence type="ECO:0000256" key="1">
    <source>
        <dbReference type="SAM" id="MobiDB-lite"/>
    </source>
</evidence>
<dbReference type="AlphaFoldDB" id="A0A165XAP9"/>
<dbReference type="Gene3D" id="3.30.470.20">
    <property type="entry name" value="ATP-grasp fold, B domain"/>
    <property type="match status" value="1"/>
</dbReference>
<evidence type="ECO:0000313" key="3">
    <source>
        <dbReference type="EMBL" id="KZP08367.1"/>
    </source>
</evidence>
<gene>
    <name evidence="3" type="ORF">FIBSPDRAFT_939054</name>
</gene>
<reference evidence="3 4" key="1">
    <citation type="journal article" date="2016" name="Mol. Biol. Evol.">
        <title>Comparative Genomics of Early-Diverging Mushroom-Forming Fungi Provides Insights into the Origins of Lignocellulose Decay Capabilities.</title>
        <authorList>
            <person name="Nagy L.G."/>
            <person name="Riley R."/>
            <person name="Tritt A."/>
            <person name="Adam C."/>
            <person name="Daum C."/>
            <person name="Floudas D."/>
            <person name="Sun H."/>
            <person name="Yadav J.S."/>
            <person name="Pangilinan J."/>
            <person name="Larsson K.H."/>
            <person name="Matsuura K."/>
            <person name="Barry K."/>
            <person name="Labutti K."/>
            <person name="Kuo R."/>
            <person name="Ohm R.A."/>
            <person name="Bhattacharya S.S."/>
            <person name="Shirouzu T."/>
            <person name="Yoshinaga Y."/>
            <person name="Martin F.M."/>
            <person name="Grigoriev I.V."/>
            <person name="Hibbett D.S."/>
        </authorList>
    </citation>
    <scope>NUCLEOTIDE SEQUENCE [LARGE SCALE GENOMIC DNA]</scope>
    <source>
        <strain evidence="3 4">CBS 109695</strain>
    </source>
</reference>
<dbReference type="OrthoDB" id="196847at2759"/>
<protein>
    <recommendedName>
        <fullName evidence="2">Carbamoyl phosphate synthase ATP-binding domain-containing protein</fullName>
    </recommendedName>
</protein>
<dbReference type="PANTHER" id="PTHR45007:SF1">
    <property type="entry name" value="CARBOXYLASE, PUTATIVE (AFU_ORTHOLOGUE AFUA_5G07570)-RELATED"/>
    <property type="match status" value="1"/>
</dbReference>
<feature type="compositionally biased region" description="Polar residues" evidence="1">
    <location>
        <begin position="77"/>
        <end position="94"/>
    </location>
</feature>
<organism evidence="3 4">
    <name type="scientific">Athelia psychrophila</name>
    <dbReference type="NCBI Taxonomy" id="1759441"/>
    <lineage>
        <taxon>Eukaryota</taxon>
        <taxon>Fungi</taxon>
        <taxon>Dikarya</taxon>
        <taxon>Basidiomycota</taxon>
        <taxon>Agaricomycotina</taxon>
        <taxon>Agaricomycetes</taxon>
        <taxon>Agaricomycetidae</taxon>
        <taxon>Atheliales</taxon>
        <taxon>Atheliaceae</taxon>
        <taxon>Athelia</taxon>
    </lineage>
</organism>
<sequence length="342" mass="37452">MACTPGILIAIRSEIDCGPPEITQGQHKLTALPYCTAAWRERSRNDTDHATFADKSINLDDISWFMGPERSVDIANRPQSTHTHPSYSFSSESFAVTPLPSSPTSGRPMLSRDLAVSQDDPDASGTHVDSATDVREFIKDRAGYTTTIKVLDGGDGAMAPSTIPWNLVELLLAVSVKMARGLRYQCMGTFEYLVNSHIDQWAFLEINPCIQGEHTVTAPPLQLRHPNFNPAIIGPPQCCATQLRLTAEDPAKDLRLSSGAIRPSFIAWPAGRGVRVDTWKTHTGVKSTSSPVFSTYSSLPVADPKSAKDPSLIASGDLLGVQSPDPLWQLPYRITHHRDHWD</sequence>
<feature type="region of interest" description="Disordered" evidence="1">
    <location>
        <begin position="76"/>
        <end position="130"/>
    </location>
</feature>
<dbReference type="STRING" id="436010.A0A165XAP9"/>
<proteinExistence type="predicted"/>
<dbReference type="Proteomes" id="UP000076532">
    <property type="component" value="Unassembled WGS sequence"/>
</dbReference>
<accession>A0A165XAP9</accession>
<keyword evidence="4" id="KW-1185">Reference proteome</keyword>
<evidence type="ECO:0000259" key="2">
    <source>
        <dbReference type="Pfam" id="PF02786"/>
    </source>
</evidence>